<sequence length="226" mass="24266">MTTLYYSRQKLILSGAFLLLGAPVVGMVCLLGDPIDMIFGLGLIVGGPLLSAGRLGRLFGDLKAIEYDEGGIHLHPLGAARHLRWREVSAIEVGTKIRTFYGFFPIGREHTIRFSYSGGLRGQSKINIPFGLLALGKAAVIAKLTDMEKRRGGDGFVIGASRVSKKALTNALAAPESDLPPASGFDADAIMARYMATRETEPPPPALPELPPRMPPRVAGFGRKRA</sequence>
<accession>A0A512AHQ8</accession>
<evidence type="ECO:0000313" key="3">
    <source>
        <dbReference type="Proteomes" id="UP000321464"/>
    </source>
</evidence>
<dbReference type="EMBL" id="BJYR01000007">
    <property type="protein sequence ID" value="GEN99206.1"/>
    <property type="molecule type" value="Genomic_DNA"/>
</dbReference>
<dbReference type="OrthoDB" id="9950411at2"/>
<proteinExistence type="predicted"/>
<evidence type="ECO:0000256" key="1">
    <source>
        <dbReference type="SAM" id="MobiDB-lite"/>
    </source>
</evidence>
<dbReference type="RefSeq" id="WP_147158566.1">
    <property type="nucleotide sequence ID" value="NZ_BJYR01000007.1"/>
</dbReference>
<gene>
    <name evidence="2" type="ORF">NSE01_10390</name>
</gene>
<feature type="compositionally biased region" description="Pro residues" evidence="1">
    <location>
        <begin position="202"/>
        <end position="215"/>
    </location>
</feature>
<reference evidence="2 3" key="1">
    <citation type="submission" date="2019-07" db="EMBL/GenBank/DDBJ databases">
        <title>Whole genome shotgun sequence of Novosphingobium sediminis NBRC 106119.</title>
        <authorList>
            <person name="Hosoyama A."/>
            <person name="Uohara A."/>
            <person name="Ohji S."/>
            <person name="Ichikawa N."/>
        </authorList>
    </citation>
    <scope>NUCLEOTIDE SEQUENCE [LARGE SCALE GENOMIC DNA]</scope>
    <source>
        <strain evidence="2 3">NBRC 106119</strain>
    </source>
</reference>
<protein>
    <submittedName>
        <fullName evidence="2">Uncharacterized protein</fullName>
    </submittedName>
</protein>
<evidence type="ECO:0000313" key="2">
    <source>
        <dbReference type="EMBL" id="GEN99206.1"/>
    </source>
</evidence>
<dbReference type="Proteomes" id="UP000321464">
    <property type="component" value="Unassembled WGS sequence"/>
</dbReference>
<organism evidence="2 3">
    <name type="scientific">Novosphingobium sediminis</name>
    <dbReference type="NCBI Taxonomy" id="707214"/>
    <lineage>
        <taxon>Bacteria</taxon>
        <taxon>Pseudomonadati</taxon>
        <taxon>Pseudomonadota</taxon>
        <taxon>Alphaproteobacteria</taxon>
        <taxon>Sphingomonadales</taxon>
        <taxon>Sphingomonadaceae</taxon>
        <taxon>Novosphingobium</taxon>
    </lineage>
</organism>
<name>A0A512AHQ8_9SPHN</name>
<feature type="region of interest" description="Disordered" evidence="1">
    <location>
        <begin position="198"/>
        <end position="226"/>
    </location>
</feature>
<dbReference type="AlphaFoldDB" id="A0A512AHQ8"/>
<comment type="caution">
    <text evidence="2">The sequence shown here is derived from an EMBL/GenBank/DDBJ whole genome shotgun (WGS) entry which is preliminary data.</text>
</comment>
<keyword evidence="3" id="KW-1185">Reference proteome</keyword>